<dbReference type="GO" id="GO:0140096">
    <property type="term" value="F:catalytic activity, acting on a protein"/>
    <property type="evidence" value="ECO:0007669"/>
    <property type="project" value="UniProtKB-ARBA"/>
</dbReference>
<dbReference type="GO" id="GO:0016740">
    <property type="term" value="F:transferase activity"/>
    <property type="evidence" value="ECO:0007669"/>
    <property type="project" value="UniProtKB-ARBA"/>
</dbReference>
<dbReference type="GO" id="GO:0005524">
    <property type="term" value="F:ATP binding"/>
    <property type="evidence" value="ECO:0007669"/>
    <property type="project" value="UniProtKB-KW"/>
</dbReference>
<evidence type="ECO:0000313" key="6">
    <source>
        <dbReference type="Proteomes" id="UP000078534"/>
    </source>
</evidence>
<evidence type="ECO:0000256" key="3">
    <source>
        <dbReference type="ARBA" id="ARBA00022741"/>
    </source>
</evidence>
<evidence type="ECO:0000256" key="4">
    <source>
        <dbReference type="ARBA" id="ARBA00022840"/>
    </source>
</evidence>
<keyword evidence="6" id="KW-1185">Reference proteome</keyword>
<organism evidence="5 6">
    <name type="scientific">Metabacillus litoralis</name>
    <dbReference type="NCBI Taxonomy" id="152268"/>
    <lineage>
        <taxon>Bacteria</taxon>
        <taxon>Bacillati</taxon>
        <taxon>Bacillota</taxon>
        <taxon>Bacilli</taxon>
        <taxon>Bacillales</taxon>
        <taxon>Bacillaceae</taxon>
        <taxon>Metabacillus</taxon>
    </lineage>
</organism>
<evidence type="ECO:0000256" key="2">
    <source>
        <dbReference type="ARBA" id="ARBA00022598"/>
    </source>
</evidence>
<dbReference type="GO" id="GO:0005829">
    <property type="term" value="C:cytosol"/>
    <property type="evidence" value="ECO:0007669"/>
    <property type="project" value="TreeGrafter"/>
</dbReference>
<dbReference type="InterPro" id="IPR004618">
    <property type="entry name" value="AsnA"/>
</dbReference>
<dbReference type="EMBL" id="LWSG01000001">
    <property type="protein sequence ID" value="OAS89502.1"/>
    <property type="molecule type" value="Genomic_DNA"/>
</dbReference>
<comment type="caution">
    <text evidence="5">The sequence shown here is derived from an EMBL/GenBank/DDBJ whole genome shotgun (WGS) entry which is preliminary data.</text>
</comment>
<dbReference type="InterPro" id="IPR045864">
    <property type="entry name" value="aa-tRNA-synth_II/BPL/LPL"/>
</dbReference>
<evidence type="ECO:0000256" key="1">
    <source>
        <dbReference type="ARBA" id="ARBA00022490"/>
    </source>
</evidence>
<proteinExistence type="predicted"/>
<evidence type="ECO:0000313" key="5">
    <source>
        <dbReference type="EMBL" id="OAS89502.1"/>
    </source>
</evidence>
<dbReference type="GO" id="GO:0004071">
    <property type="term" value="F:aspartate-ammonia ligase activity"/>
    <property type="evidence" value="ECO:0007669"/>
    <property type="project" value="InterPro"/>
</dbReference>
<keyword evidence="1" id="KW-0963">Cytoplasm</keyword>
<keyword evidence="4" id="KW-0067">ATP-binding</keyword>
<name>A0A179TAR0_9BACI</name>
<dbReference type="GO" id="GO:0006529">
    <property type="term" value="P:asparagine biosynthetic process"/>
    <property type="evidence" value="ECO:0007669"/>
    <property type="project" value="InterPro"/>
</dbReference>
<dbReference type="Pfam" id="PF03590">
    <property type="entry name" value="AsnA"/>
    <property type="match status" value="1"/>
</dbReference>
<dbReference type="PANTHER" id="PTHR30073:SF5">
    <property type="entry name" value="ASPARTATE--AMMONIA LIGASE"/>
    <property type="match status" value="1"/>
</dbReference>
<gene>
    <name evidence="5" type="ORF">A6K24_02830</name>
</gene>
<reference evidence="6" key="1">
    <citation type="submission" date="2016-04" db="EMBL/GenBank/DDBJ databases">
        <authorList>
            <person name="Lyu Z."/>
            <person name="Lyu W."/>
        </authorList>
    </citation>
    <scope>NUCLEOTIDE SEQUENCE [LARGE SCALE GENOMIC DNA]</scope>
    <source>
        <strain evidence="6">C44</strain>
    </source>
</reference>
<dbReference type="STRING" id="152268.A6K24_02830"/>
<sequence length="64" mass="7633">MALTRYKFTVGEGHYTNMNAVRRGEVLDNLHSMYVDQWDWEKVQASVWNEQIISECKERDINLL</sequence>
<keyword evidence="2" id="KW-0436">Ligase</keyword>
<accession>A0A179TAR0</accession>
<dbReference type="PANTHER" id="PTHR30073">
    <property type="entry name" value="ASPARTATE--AMMONIA LIGASE"/>
    <property type="match status" value="1"/>
</dbReference>
<dbReference type="Gene3D" id="3.30.930.10">
    <property type="entry name" value="Bira Bifunctional Protein, Domain 2"/>
    <property type="match status" value="1"/>
</dbReference>
<protein>
    <submittedName>
        <fullName evidence="5">Uncharacterized protein</fullName>
    </submittedName>
</protein>
<dbReference type="Proteomes" id="UP000078534">
    <property type="component" value="Unassembled WGS sequence"/>
</dbReference>
<dbReference type="SUPFAM" id="SSF55681">
    <property type="entry name" value="Class II aaRS and biotin synthetases"/>
    <property type="match status" value="1"/>
</dbReference>
<dbReference type="AlphaFoldDB" id="A0A179TAR0"/>
<keyword evidence="3" id="KW-0547">Nucleotide-binding</keyword>